<dbReference type="SUPFAM" id="SSF53756">
    <property type="entry name" value="UDP-Glycosyltransferase/glycogen phosphorylase"/>
    <property type="match status" value="1"/>
</dbReference>
<gene>
    <name evidence="2" type="ORF">C1A40_10335</name>
</gene>
<dbReference type="PANTHER" id="PTHR12526:SF627">
    <property type="entry name" value="D-RHAMNOSYLTRANSFERASE WBPZ"/>
    <property type="match status" value="1"/>
</dbReference>
<dbReference type="KEGG" id="taj:C1A40_10335"/>
<dbReference type="Pfam" id="PF00534">
    <property type="entry name" value="Glycos_transf_1"/>
    <property type="match status" value="1"/>
</dbReference>
<dbReference type="EMBL" id="CP025938">
    <property type="protein sequence ID" value="AUS05833.1"/>
    <property type="molecule type" value="Genomic_DNA"/>
</dbReference>
<evidence type="ECO:0000313" key="2">
    <source>
        <dbReference type="EMBL" id="AUS05833.1"/>
    </source>
</evidence>
<dbReference type="Proteomes" id="UP000236592">
    <property type="component" value="Chromosome"/>
</dbReference>
<dbReference type="Gene3D" id="3.40.50.2000">
    <property type="entry name" value="Glycogen Phosphorylase B"/>
    <property type="match status" value="2"/>
</dbReference>
<organism evidence="2 3">
    <name type="scientific">Pseudotamlana carrageenivorans</name>
    <dbReference type="NCBI Taxonomy" id="2069432"/>
    <lineage>
        <taxon>Bacteria</taxon>
        <taxon>Pseudomonadati</taxon>
        <taxon>Bacteroidota</taxon>
        <taxon>Flavobacteriia</taxon>
        <taxon>Flavobacteriales</taxon>
        <taxon>Flavobacteriaceae</taxon>
        <taxon>Pseudotamlana</taxon>
    </lineage>
</organism>
<sequence>MKNKKVVILFSRLSDYMLTMFNSYASRESVELFIFIKSPDEKEAPFVLNLNEKNITFLNQDHFDKIKLIDKVEEIDPNLIICSGWSNHKYNAVINKFYRKKPCILTMDNQWLGSLKQYFGLLYSRLFIKPKFNKIWVPGSTQKAFALKLGFKKENIITGWYVANEKKFTKQRTNINHEFVFVGRYVKIKGIEELWNAFIKLKETTSNNWKLTCIGTGELYEQKTEHPDINHLGFLQPNELQEYTKKGGVFVLPSHFEPWGVVVHEFALSSYPMIVSDKVGAASQFVTNQNGIIFESNNVNDLYNTMLKIVSLTNQELLEMSRASHSNGKTVSSENWINNMNSLLENAN</sequence>
<keyword evidence="3" id="KW-1185">Reference proteome</keyword>
<name>A0A2I7SIU9_9FLAO</name>
<accession>A0A2I7SIU9</accession>
<feature type="domain" description="Glycosyl transferase family 1" evidence="1">
    <location>
        <begin position="176"/>
        <end position="313"/>
    </location>
</feature>
<dbReference type="GO" id="GO:0016757">
    <property type="term" value="F:glycosyltransferase activity"/>
    <property type="evidence" value="ECO:0007669"/>
    <property type="project" value="InterPro"/>
</dbReference>
<evidence type="ECO:0000313" key="3">
    <source>
        <dbReference type="Proteomes" id="UP000236592"/>
    </source>
</evidence>
<keyword evidence="2" id="KW-0808">Transferase</keyword>
<dbReference type="AlphaFoldDB" id="A0A2I7SIU9"/>
<dbReference type="CDD" id="cd03801">
    <property type="entry name" value="GT4_PimA-like"/>
    <property type="match status" value="1"/>
</dbReference>
<dbReference type="OrthoDB" id="9790710at2"/>
<protein>
    <submittedName>
        <fullName evidence="2">Glycosyl transferase family 1</fullName>
    </submittedName>
</protein>
<dbReference type="InterPro" id="IPR001296">
    <property type="entry name" value="Glyco_trans_1"/>
</dbReference>
<evidence type="ECO:0000259" key="1">
    <source>
        <dbReference type="Pfam" id="PF00534"/>
    </source>
</evidence>
<reference evidence="3" key="1">
    <citation type="submission" date="2018-01" db="EMBL/GenBank/DDBJ databases">
        <title>Complete genome of Tamlana sp. UJ94.</title>
        <authorList>
            <person name="Jung J."/>
            <person name="Chung D."/>
            <person name="Bae S.S."/>
            <person name="Baek K."/>
        </authorList>
    </citation>
    <scope>NUCLEOTIDE SEQUENCE [LARGE SCALE GENOMIC DNA]</scope>
    <source>
        <strain evidence="3">UJ94</strain>
    </source>
</reference>
<proteinExistence type="predicted"/>
<dbReference type="RefSeq" id="WP_102995833.1">
    <property type="nucleotide sequence ID" value="NZ_CP025938.1"/>
</dbReference>
<dbReference type="PANTHER" id="PTHR12526">
    <property type="entry name" value="GLYCOSYLTRANSFERASE"/>
    <property type="match status" value="1"/>
</dbReference>